<evidence type="ECO:0000256" key="2">
    <source>
        <dbReference type="ARBA" id="ARBA00022723"/>
    </source>
</evidence>
<dbReference type="GO" id="GO:0000398">
    <property type="term" value="P:mRNA splicing, via spliceosome"/>
    <property type="evidence" value="ECO:0007669"/>
    <property type="project" value="TreeGrafter"/>
</dbReference>
<evidence type="ECO:0000256" key="7">
    <source>
        <dbReference type="SAM" id="MobiDB-lite"/>
    </source>
</evidence>
<keyword evidence="4" id="KW-0862">Zinc</keyword>
<keyword evidence="5" id="KW-0539">Nucleus</keyword>
<accession>A0A0N5CF09</accession>
<sequence length="485" mass="56081">MDNEGTIEDFKSGDWICLECGTKNTRKSATCDRCSLKITTNSVIQKSGSFFAGKTISDTLIIRGLPICPAVTKEKIIKAFEEFNTNIIEIFFEQNGNFCFIKLENKKVAENLINLIRKRGLFIDNYGMTVNYSNIPMNVIHKLDYPKRVRYVISYKSRNMKKIAMNSNANRKIVNSIEKEENLSVGSPISTPFGDYFVCEFPDIKTFVGPNIDGYYSDPKTGFCYDPERTLFFDPSEFVWKFWSLKYQTYIVYSGGDRVLKSSTYEETRSHPDFDKSRLSSKVENLNIGENSDRDSLAFHQNNASSHPEIHNNCDNKMESNVSSGRSLESNLPRYSRKTLLKDTNNTRRLSQNITVEEHSSNYNNHHPQNCKSRSPSPMDIPSDDDISKEHTKANNLTEDIEKSIDEGKYDYLLPDFYEFLRTNLSVQTYDDLRQNKFYRDPFIINWNTSTCNICGIQFLNKRFLIRHILYDNVHKDNVNNIGNE</sequence>
<name>A0A0N5CF09_STREA</name>
<keyword evidence="3 6" id="KW-0863">Zinc-finger</keyword>
<evidence type="ECO:0000256" key="4">
    <source>
        <dbReference type="ARBA" id="ARBA00022833"/>
    </source>
</evidence>
<dbReference type="STRING" id="174720.A0A0N5CF09"/>
<dbReference type="PROSITE" id="PS01358">
    <property type="entry name" value="ZF_RANBP2_1"/>
    <property type="match status" value="1"/>
</dbReference>
<dbReference type="PROSITE" id="PS50199">
    <property type="entry name" value="ZF_RANBP2_2"/>
    <property type="match status" value="1"/>
</dbReference>
<dbReference type="WBParaSite" id="SPAL_0001644700.1">
    <property type="protein sequence ID" value="SPAL_0001644700.1"/>
    <property type="gene ID" value="SPAL_0001644700"/>
</dbReference>
<dbReference type="InterPro" id="IPR001876">
    <property type="entry name" value="Znf_RanBP2"/>
</dbReference>
<feature type="compositionally biased region" description="Polar residues" evidence="7">
    <location>
        <begin position="355"/>
        <end position="374"/>
    </location>
</feature>
<dbReference type="PANTHER" id="PTHR13948">
    <property type="entry name" value="RNA-BINDING PROTEIN"/>
    <property type="match status" value="1"/>
</dbReference>
<feature type="domain" description="RanBP2-type" evidence="8">
    <location>
        <begin position="11"/>
        <end position="34"/>
    </location>
</feature>
<dbReference type="Pfam" id="PF17780">
    <property type="entry name" value="OCRE"/>
    <property type="match status" value="1"/>
</dbReference>
<dbReference type="GO" id="GO:0008270">
    <property type="term" value="F:zinc ion binding"/>
    <property type="evidence" value="ECO:0007669"/>
    <property type="project" value="UniProtKB-KW"/>
</dbReference>
<dbReference type="Proteomes" id="UP000046392">
    <property type="component" value="Unplaced"/>
</dbReference>
<reference evidence="10" key="1">
    <citation type="submission" date="2017-02" db="UniProtKB">
        <authorList>
            <consortium name="WormBaseParasite"/>
        </authorList>
    </citation>
    <scope>IDENTIFICATION</scope>
</reference>
<dbReference type="Gene3D" id="3.30.70.330">
    <property type="match status" value="1"/>
</dbReference>
<evidence type="ECO:0000256" key="5">
    <source>
        <dbReference type="ARBA" id="ARBA00023242"/>
    </source>
</evidence>
<dbReference type="AlphaFoldDB" id="A0A0N5CF09"/>
<proteinExistence type="predicted"/>
<dbReference type="Gene3D" id="4.10.1060.10">
    <property type="entry name" value="Zinc finger, RanBP2-type"/>
    <property type="match status" value="1"/>
</dbReference>
<keyword evidence="9" id="KW-1185">Reference proteome</keyword>
<dbReference type="CDD" id="cd00590">
    <property type="entry name" value="RRM_SF"/>
    <property type="match status" value="1"/>
</dbReference>
<dbReference type="InterPro" id="IPR041591">
    <property type="entry name" value="OCRE"/>
</dbReference>
<organism evidence="9 10">
    <name type="scientific">Strongyloides papillosus</name>
    <name type="common">Intestinal threadworm</name>
    <dbReference type="NCBI Taxonomy" id="174720"/>
    <lineage>
        <taxon>Eukaryota</taxon>
        <taxon>Metazoa</taxon>
        <taxon>Ecdysozoa</taxon>
        <taxon>Nematoda</taxon>
        <taxon>Chromadorea</taxon>
        <taxon>Rhabditida</taxon>
        <taxon>Tylenchina</taxon>
        <taxon>Panagrolaimomorpha</taxon>
        <taxon>Strongyloidoidea</taxon>
        <taxon>Strongyloididae</taxon>
        <taxon>Strongyloides</taxon>
    </lineage>
</organism>
<feature type="region of interest" description="Disordered" evidence="7">
    <location>
        <begin position="355"/>
        <end position="395"/>
    </location>
</feature>
<keyword evidence="2" id="KW-0479">Metal-binding</keyword>
<dbReference type="InterPro" id="IPR035979">
    <property type="entry name" value="RBD_domain_sf"/>
</dbReference>
<dbReference type="SUPFAM" id="SSF54928">
    <property type="entry name" value="RNA-binding domain, RBD"/>
    <property type="match status" value="1"/>
</dbReference>
<evidence type="ECO:0000259" key="8">
    <source>
        <dbReference type="PROSITE" id="PS50199"/>
    </source>
</evidence>
<dbReference type="PANTHER" id="PTHR13948:SF3">
    <property type="entry name" value="FI21118P1"/>
    <property type="match status" value="1"/>
</dbReference>
<evidence type="ECO:0000256" key="1">
    <source>
        <dbReference type="ARBA" id="ARBA00004123"/>
    </source>
</evidence>
<evidence type="ECO:0000256" key="3">
    <source>
        <dbReference type="ARBA" id="ARBA00022771"/>
    </source>
</evidence>
<protein>
    <submittedName>
        <fullName evidence="10">RanBP2-type domain-containing protein</fullName>
    </submittedName>
</protein>
<evidence type="ECO:0000256" key="6">
    <source>
        <dbReference type="PROSITE-ProRule" id="PRU00322"/>
    </source>
</evidence>
<dbReference type="GO" id="GO:0003723">
    <property type="term" value="F:RNA binding"/>
    <property type="evidence" value="ECO:0007669"/>
    <property type="project" value="TreeGrafter"/>
</dbReference>
<evidence type="ECO:0000313" key="10">
    <source>
        <dbReference type="WBParaSite" id="SPAL_0001644700.1"/>
    </source>
</evidence>
<evidence type="ECO:0000313" key="9">
    <source>
        <dbReference type="Proteomes" id="UP000046392"/>
    </source>
</evidence>
<comment type="subcellular location">
    <subcellularLocation>
        <location evidence="1">Nucleus</location>
    </subcellularLocation>
</comment>
<dbReference type="InterPro" id="IPR012677">
    <property type="entry name" value="Nucleotide-bd_a/b_plait_sf"/>
</dbReference>
<dbReference type="GO" id="GO:0005634">
    <property type="term" value="C:nucleus"/>
    <property type="evidence" value="ECO:0007669"/>
    <property type="project" value="UniProtKB-SubCell"/>
</dbReference>